<dbReference type="GO" id="GO:0000776">
    <property type="term" value="C:kinetochore"/>
    <property type="evidence" value="ECO:0007669"/>
    <property type="project" value="UniProtKB-KW"/>
</dbReference>
<dbReference type="GO" id="GO:0072686">
    <property type="term" value="C:mitotic spindle"/>
    <property type="evidence" value="ECO:0007669"/>
    <property type="project" value="TreeGrafter"/>
</dbReference>
<proteinExistence type="predicted"/>
<dbReference type="InterPro" id="IPR011989">
    <property type="entry name" value="ARM-like"/>
</dbReference>
<reference evidence="1" key="4">
    <citation type="submission" date="2025-09" db="UniProtKB">
        <authorList>
            <consortium name="Ensembl"/>
        </authorList>
    </citation>
    <scope>IDENTIFICATION</scope>
</reference>
<dbReference type="InterPro" id="IPR016024">
    <property type="entry name" value="ARM-type_fold"/>
</dbReference>
<dbReference type="GO" id="GO:0045180">
    <property type="term" value="C:basal cortex"/>
    <property type="evidence" value="ECO:0007669"/>
    <property type="project" value="TreeGrafter"/>
</dbReference>
<evidence type="ECO:0000313" key="1">
    <source>
        <dbReference type="Ensembl" id="ENSAMXP00000040788.1"/>
    </source>
</evidence>
<dbReference type="Proteomes" id="UP000018467">
    <property type="component" value="Unassembled WGS sequence"/>
</dbReference>
<dbReference type="GO" id="GO:0090307">
    <property type="term" value="P:mitotic spindle assembly"/>
    <property type="evidence" value="ECO:0007669"/>
    <property type="project" value="TreeGrafter"/>
</dbReference>
<dbReference type="GO" id="GO:0040001">
    <property type="term" value="P:establishment of mitotic spindle localization"/>
    <property type="evidence" value="ECO:0007669"/>
    <property type="project" value="TreeGrafter"/>
</dbReference>
<dbReference type="GeneTree" id="ENSGT00940000154817"/>
<reference evidence="2" key="2">
    <citation type="journal article" date="2014" name="Nat. Commun.">
        <title>The cavefish genome reveals candidate genes for eye loss.</title>
        <authorList>
            <person name="McGaugh S.E."/>
            <person name="Gross J.B."/>
            <person name="Aken B."/>
            <person name="Blin M."/>
            <person name="Borowsky R."/>
            <person name="Chalopin D."/>
            <person name="Hinaux H."/>
            <person name="Jeffery W.R."/>
            <person name="Keene A."/>
            <person name="Ma L."/>
            <person name="Minx P."/>
            <person name="Murphy D."/>
            <person name="O'Quin K.E."/>
            <person name="Retaux S."/>
            <person name="Rohner N."/>
            <person name="Searle S.M."/>
            <person name="Stahl B.A."/>
            <person name="Tabin C."/>
            <person name="Volff J.N."/>
            <person name="Yoshizawa M."/>
            <person name="Warren W.C."/>
        </authorList>
    </citation>
    <scope>NUCLEOTIDE SEQUENCE [LARGE SCALE GENOMIC DNA]</scope>
    <source>
        <strain evidence="2">female</strain>
    </source>
</reference>
<dbReference type="GO" id="GO:0005881">
    <property type="term" value="C:cytoplasmic microtubule"/>
    <property type="evidence" value="ECO:0007669"/>
    <property type="project" value="TreeGrafter"/>
</dbReference>
<sequence length="151" mass="16716">MKTLEVDKTLTKEVACCKSPLPTLRTALSNPWVDPRFCVPLCRLQTTPSTWQPSKCKTKVIERIAKESLHQLLPDIIPGLLQGYDNTESSVRKASVFCLVAIYSVIGEELKPHLAQLTGSKMKLLNLYIKRAQTTTTNSNSSSSSDVSSYS</sequence>
<dbReference type="PANTHER" id="PTHR21567:SF28">
    <property type="entry name" value="CLIP-ASSOCIATING PROTEIN 1"/>
    <property type="match status" value="1"/>
</dbReference>
<keyword evidence="2" id="KW-1185">Reference proteome</keyword>
<dbReference type="SUPFAM" id="SSF48371">
    <property type="entry name" value="ARM repeat"/>
    <property type="match status" value="1"/>
</dbReference>
<dbReference type="Ensembl" id="ENSAMXT00000033896.1">
    <property type="protein sequence ID" value="ENSAMXP00000040788.1"/>
    <property type="gene ID" value="ENSAMXG00000039342.1"/>
</dbReference>
<dbReference type="GO" id="GO:0008017">
    <property type="term" value="F:microtubule binding"/>
    <property type="evidence" value="ECO:0007669"/>
    <property type="project" value="TreeGrafter"/>
</dbReference>
<evidence type="ECO:0008006" key="3">
    <source>
        <dbReference type="Google" id="ProtNLM"/>
    </source>
</evidence>
<dbReference type="AlphaFoldDB" id="A0A3B1JER2"/>
<dbReference type="GO" id="GO:0005876">
    <property type="term" value="C:spindle microtubule"/>
    <property type="evidence" value="ECO:0007669"/>
    <property type="project" value="TreeGrafter"/>
</dbReference>
<evidence type="ECO:0000313" key="2">
    <source>
        <dbReference type="Proteomes" id="UP000018467"/>
    </source>
</evidence>
<dbReference type="PANTHER" id="PTHR21567">
    <property type="entry name" value="CLASP"/>
    <property type="match status" value="1"/>
</dbReference>
<accession>A0A3B1JER2</accession>
<dbReference type="GO" id="GO:0043515">
    <property type="term" value="F:kinetochore binding"/>
    <property type="evidence" value="ECO:0007669"/>
    <property type="project" value="TreeGrafter"/>
</dbReference>
<dbReference type="STRING" id="7994.ENSAMXP00000040788"/>
<protein>
    <recommendedName>
        <fullName evidence="3">TOG domain-containing protein</fullName>
    </recommendedName>
</protein>
<dbReference type="Bgee" id="ENSAMXG00000039342">
    <property type="expression patterns" value="Expressed in camera-type eye and 13 other cell types or tissues"/>
</dbReference>
<dbReference type="GO" id="GO:0005815">
    <property type="term" value="C:microtubule organizing center"/>
    <property type="evidence" value="ECO:0007669"/>
    <property type="project" value="TreeGrafter"/>
</dbReference>
<reference evidence="1" key="3">
    <citation type="submission" date="2025-08" db="UniProtKB">
        <authorList>
            <consortium name="Ensembl"/>
        </authorList>
    </citation>
    <scope>IDENTIFICATION</scope>
</reference>
<name>A0A3B1JER2_ASTMX</name>
<organism evidence="1 2">
    <name type="scientific">Astyanax mexicanus</name>
    <name type="common">Blind cave fish</name>
    <name type="synonym">Astyanax fasciatus mexicanus</name>
    <dbReference type="NCBI Taxonomy" id="7994"/>
    <lineage>
        <taxon>Eukaryota</taxon>
        <taxon>Metazoa</taxon>
        <taxon>Chordata</taxon>
        <taxon>Craniata</taxon>
        <taxon>Vertebrata</taxon>
        <taxon>Euteleostomi</taxon>
        <taxon>Actinopterygii</taxon>
        <taxon>Neopterygii</taxon>
        <taxon>Teleostei</taxon>
        <taxon>Ostariophysi</taxon>
        <taxon>Characiformes</taxon>
        <taxon>Characoidei</taxon>
        <taxon>Acestrorhamphidae</taxon>
        <taxon>Acestrorhamphinae</taxon>
        <taxon>Astyanax</taxon>
    </lineage>
</organism>
<dbReference type="InParanoid" id="A0A3B1JER2"/>
<reference evidence="2" key="1">
    <citation type="submission" date="2013-03" db="EMBL/GenBank/DDBJ databases">
        <authorList>
            <person name="Jeffery W."/>
            <person name="Warren W."/>
            <person name="Wilson R.K."/>
        </authorList>
    </citation>
    <scope>NUCLEOTIDE SEQUENCE</scope>
    <source>
        <strain evidence="2">female</strain>
    </source>
</reference>
<dbReference type="Gene3D" id="1.25.10.10">
    <property type="entry name" value="Leucine-rich Repeat Variant"/>
    <property type="match status" value="1"/>
</dbReference>